<proteinExistence type="predicted"/>
<reference evidence="3" key="4">
    <citation type="journal article" date="2015" name="G3 (Bethesda)">
        <title>Genome sequences of three phytopathogenic species of the Magnaporthaceae family of fungi.</title>
        <authorList>
            <person name="Okagaki L.H."/>
            <person name="Nunes C.C."/>
            <person name="Sailsbery J."/>
            <person name="Clay B."/>
            <person name="Brown D."/>
            <person name="John T."/>
            <person name="Oh Y."/>
            <person name="Young N."/>
            <person name="Fitzgerald M."/>
            <person name="Haas B.J."/>
            <person name="Zeng Q."/>
            <person name="Young S."/>
            <person name="Adiconis X."/>
            <person name="Fan L."/>
            <person name="Levin J.Z."/>
            <person name="Mitchell T.K."/>
            <person name="Okubara P.A."/>
            <person name="Farman M.L."/>
            <person name="Kohn L.M."/>
            <person name="Birren B."/>
            <person name="Ma L.-J."/>
            <person name="Dean R.A."/>
        </authorList>
    </citation>
    <scope>NUCLEOTIDE SEQUENCE</scope>
    <source>
        <strain evidence="3">R3-111a-1</strain>
    </source>
</reference>
<dbReference type="OrthoDB" id="5245158at2759"/>
<dbReference type="EnsemblFungi" id="EJT78271">
    <property type="protein sequence ID" value="EJT78271"/>
    <property type="gene ID" value="GGTG_03373"/>
</dbReference>
<dbReference type="AlphaFoldDB" id="J3NQ15"/>
<gene>
    <name evidence="3" type="primary">20343831</name>
    <name evidence="2" type="ORF">GGTG_03373</name>
</gene>
<dbReference type="eggNOG" id="ENOG502T7AM">
    <property type="taxonomic scope" value="Eukaryota"/>
</dbReference>
<organism evidence="2">
    <name type="scientific">Gaeumannomyces tritici (strain R3-111a-1)</name>
    <name type="common">Wheat and barley take-all root rot fungus</name>
    <name type="synonym">Gaeumannomyces graminis var. tritici</name>
    <dbReference type="NCBI Taxonomy" id="644352"/>
    <lineage>
        <taxon>Eukaryota</taxon>
        <taxon>Fungi</taxon>
        <taxon>Dikarya</taxon>
        <taxon>Ascomycota</taxon>
        <taxon>Pezizomycotina</taxon>
        <taxon>Sordariomycetes</taxon>
        <taxon>Sordariomycetidae</taxon>
        <taxon>Magnaporthales</taxon>
        <taxon>Magnaporthaceae</taxon>
        <taxon>Gaeumannomyces</taxon>
    </lineage>
</organism>
<evidence type="ECO:0000313" key="4">
    <source>
        <dbReference type="Proteomes" id="UP000006039"/>
    </source>
</evidence>
<feature type="region of interest" description="Disordered" evidence="1">
    <location>
        <begin position="1"/>
        <end position="87"/>
    </location>
</feature>
<dbReference type="RefSeq" id="XP_009219416.1">
    <property type="nucleotide sequence ID" value="XM_009221152.1"/>
</dbReference>
<feature type="region of interest" description="Disordered" evidence="1">
    <location>
        <begin position="149"/>
        <end position="182"/>
    </location>
</feature>
<protein>
    <submittedName>
        <fullName evidence="2 3">Uncharacterized protein</fullName>
    </submittedName>
</protein>
<name>J3NQ15_GAET3</name>
<keyword evidence="4" id="KW-1185">Reference proteome</keyword>
<dbReference type="HOGENOM" id="CLU_1482068_0_0_1"/>
<evidence type="ECO:0000256" key="1">
    <source>
        <dbReference type="SAM" id="MobiDB-lite"/>
    </source>
</evidence>
<dbReference type="EMBL" id="GL385396">
    <property type="protein sequence ID" value="EJT78271.1"/>
    <property type="molecule type" value="Genomic_DNA"/>
</dbReference>
<feature type="compositionally biased region" description="Low complexity" evidence="1">
    <location>
        <begin position="20"/>
        <end position="37"/>
    </location>
</feature>
<sequence>MSAGRNSMDGRGVAVPADMTTFSPTSLSSAPSPRAATPPSPREDSRPAIKKEREPGSCRSSRSPSPSSNSNHSNQNKQSPTHASYSSTALNPFNLLLQSITHTKPSINDTMSSQGGSGSGSGSGSGGSQWNPILSHGSAIGIVKPNVVFDVYGNPQGSSGGSGRGSSSSGSNRGSSGGGSRR</sequence>
<reference evidence="2" key="2">
    <citation type="submission" date="2010-07" db="EMBL/GenBank/DDBJ databases">
        <authorList>
            <consortium name="The Broad Institute Genome Sequencing Platform"/>
            <consortium name="Broad Institute Genome Sequencing Center for Infectious Disease"/>
            <person name="Ma L.-J."/>
            <person name="Dead R."/>
            <person name="Young S."/>
            <person name="Zeng Q."/>
            <person name="Koehrsen M."/>
            <person name="Alvarado L."/>
            <person name="Berlin A."/>
            <person name="Chapman S.B."/>
            <person name="Chen Z."/>
            <person name="Freedman E."/>
            <person name="Gellesch M."/>
            <person name="Goldberg J."/>
            <person name="Griggs A."/>
            <person name="Gujja S."/>
            <person name="Heilman E.R."/>
            <person name="Heiman D."/>
            <person name="Hepburn T."/>
            <person name="Howarth C."/>
            <person name="Jen D."/>
            <person name="Larson L."/>
            <person name="Mehta T."/>
            <person name="Neiman D."/>
            <person name="Pearson M."/>
            <person name="Roberts A."/>
            <person name="Saif S."/>
            <person name="Shea T."/>
            <person name="Shenoy N."/>
            <person name="Sisk P."/>
            <person name="Stolte C."/>
            <person name="Sykes S."/>
            <person name="Walk T."/>
            <person name="White J."/>
            <person name="Yandava C."/>
            <person name="Haas B."/>
            <person name="Nusbaum C."/>
            <person name="Birren B."/>
        </authorList>
    </citation>
    <scope>NUCLEOTIDE SEQUENCE</scope>
    <source>
        <strain evidence="2">R3-111a-1</strain>
    </source>
</reference>
<reference evidence="2" key="3">
    <citation type="submission" date="2010-09" db="EMBL/GenBank/DDBJ databases">
        <title>Annotation of Gaeumannomyces graminis var. tritici R3-111a-1.</title>
        <authorList>
            <consortium name="The Broad Institute Genome Sequencing Platform"/>
            <person name="Ma L.-J."/>
            <person name="Dead R."/>
            <person name="Young S.K."/>
            <person name="Zeng Q."/>
            <person name="Gargeya S."/>
            <person name="Fitzgerald M."/>
            <person name="Haas B."/>
            <person name="Abouelleil A."/>
            <person name="Alvarado L."/>
            <person name="Arachchi H.M."/>
            <person name="Berlin A."/>
            <person name="Brown A."/>
            <person name="Chapman S.B."/>
            <person name="Chen Z."/>
            <person name="Dunbar C."/>
            <person name="Freedman E."/>
            <person name="Gearin G."/>
            <person name="Gellesch M."/>
            <person name="Goldberg J."/>
            <person name="Griggs A."/>
            <person name="Gujja S."/>
            <person name="Heiman D."/>
            <person name="Howarth C."/>
            <person name="Larson L."/>
            <person name="Lui A."/>
            <person name="MacDonald P.J.P."/>
            <person name="Mehta T."/>
            <person name="Montmayeur A."/>
            <person name="Murphy C."/>
            <person name="Neiman D."/>
            <person name="Pearson M."/>
            <person name="Priest M."/>
            <person name="Roberts A."/>
            <person name="Saif S."/>
            <person name="Shea T."/>
            <person name="Shenoy N."/>
            <person name="Sisk P."/>
            <person name="Stolte C."/>
            <person name="Sykes S."/>
            <person name="Yandava C."/>
            <person name="Wortman J."/>
            <person name="Nusbaum C."/>
            <person name="Birren B."/>
        </authorList>
    </citation>
    <scope>NUCLEOTIDE SEQUENCE</scope>
    <source>
        <strain evidence="2">R3-111a-1</strain>
    </source>
</reference>
<reference evidence="4" key="1">
    <citation type="submission" date="2010-07" db="EMBL/GenBank/DDBJ databases">
        <title>The genome sequence of Gaeumannomyces graminis var. tritici strain R3-111a-1.</title>
        <authorList>
            <consortium name="The Broad Institute Genome Sequencing Platform"/>
            <person name="Ma L.-J."/>
            <person name="Dead R."/>
            <person name="Young S."/>
            <person name="Zeng Q."/>
            <person name="Koehrsen M."/>
            <person name="Alvarado L."/>
            <person name="Berlin A."/>
            <person name="Chapman S.B."/>
            <person name="Chen Z."/>
            <person name="Freedman E."/>
            <person name="Gellesch M."/>
            <person name="Goldberg J."/>
            <person name="Griggs A."/>
            <person name="Gujja S."/>
            <person name="Heilman E.R."/>
            <person name="Heiman D."/>
            <person name="Hepburn T."/>
            <person name="Howarth C."/>
            <person name="Jen D."/>
            <person name="Larson L."/>
            <person name="Mehta T."/>
            <person name="Neiman D."/>
            <person name="Pearson M."/>
            <person name="Roberts A."/>
            <person name="Saif S."/>
            <person name="Shea T."/>
            <person name="Shenoy N."/>
            <person name="Sisk P."/>
            <person name="Stolte C."/>
            <person name="Sykes S."/>
            <person name="Walk T."/>
            <person name="White J."/>
            <person name="Yandava C."/>
            <person name="Haas B."/>
            <person name="Nusbaum C."/>
            <person name="Birren B."/>
        </authorList>
    </citation>
    <scope>NUCLEOTIDE SEQUENCE [LARGE SCALE GENOMIC DNA]</scope>
    <source>
        <strain evidence="4">R3-111a-1</strain>
    </source>
</reference>
<feature type="region of interest" description="Disordered" evidence="1">
    <location>
        <begin position="101"/>
        <end position="135"/>
    </location>
</feature>
<feature type="compositionally biased region" description="Low complexity" evidence="1">
    <location>
        <begin position="57"/>
        <end position="80"/>
    </location>
</feature>
<evidence type="ECO:0000313" key="2">
    <source>
        <dbReference type="EMBL" id="EJT78271.1"/>
    </source>
</evidence>
<feature type="compositionally biased region" description="Gly residues" evidence="1">
    <location>
        <begin position="115"/>
        <end position="127"/>
    </location>
</feature>
<feature type="compositionally biased region" description="Basic and acidic residues" evidence="1">
    <location>
        <begin position="41"/>
        <end position="56"/>
    </location>
</feature>
<reference evidence="3" key="5">
    <citation type="submission" date="2018-04" db="UniProtKB">
        <authorList>
            <consortium name="EnsemblFungi"/>
        </authorList>
    </citation>
    <scope>IDENTIFICATION</scope>
    <source>
        <strain evidence="3">R3-111a-1</strain>
    </source>
</reference>
<evidence type="ECO:0000313" key="3">
    <source>
        <dbReference type="EnsemblFungi" id="EJT78271"/>
    </source>
</evidence>
<dbReference type="VEuPathDB" id="FungiDB:GGTG_03373"/>
<feature type="compositionally biased region" description="Low complexity" evidence="1">
    <location>
        <begin position="165"/>
        <end position="174"/>
    </location>
</feature>
<dbReference type="GeneID" id="20343831"/>
<feature type="compositionally biased region" description="Polar residues" evidence="1">
    <location>
        <begin position="101"/>
        <end position="111"/>
    </location>
</feature>
<dbReference type="Proteomes" id="UP000006039">
    <property type="component" value="Unassembled WGS sequence"/>
</dbReference>
<accession>J3NQ15</accession>